<dbReference type="Gene3D" id="2.40.170.20">
    <property type="entry name" value="TonB-dependent receptor, beta-barrel domain"/>
    <property type="match status" value="1"/>
</dbReference>
<evidence type="ECO:0000256" key="2">
    <source>
        <dbReference type="ARBA" id="ARBA00023136"/>
    </source>
</evidence>
<accession>A0AAP3AN12</accession>
<evidence type="ECO:0000313" key="6">
    <source>
        <dbReference type="Proteomes" id="UP001207440"/>
    </source>
</evidence>
<dbReference type="Pfam" id="PF14905">
    <property type="entry name" value="OMP_b-brl_3"/>
    <property type="match status" value="1"/>
</dbReference>
<evidence type="ECO:0000313" key="5">
    <source>
        <dbReference type="EMBL" id="MCW0524910.1"/>
    </source>
</evidence>
<dbReference type="SUPFAM" id="SSF56935">
    <property type="entry name" value="Porins"/>
    <property type="match status" value="1"/>
</dbReference>
<dbReference type="AlphaFoldDB" id="A0AAP3AN12"/>
<keyword evidence="3" id="KW-0998">Cell outer membrane</keyword>
<evidence type="ECO:0000256" key="1">
    <source>
        <dbReference type="ARBA" id="ARBA00004442"/>
    </source>
</evidence>
<reference evidence="5" key="1">
    <citation type="submission" date="2022-10" db="EMBL/GenBank/DDBJ databases">
        <title>Sifting through the core-genome to identify putative cross-protective antigens against Riemerella anatipestifer.</title>
        <authorList>
            <person name="Zheng X."/>
            <person name="Zhang W."/>
        </authorList>
    </citation>
    <scope>NUCLEOTIDE SEQUENCE</scope>
    <source>
        <strain evidence="5">ZWRA178</strain>
    </source>
</reference>
<organism evidence="5 6">
    <name type="scientific">Riemerella anatipestifer</name>
    <name type="common">Moraxella anatipestifer</name>
    <dbReference type="NCBI Taxonomy" id="34085"/>
    <lineage>
        <taxon>Bacteria</taxon>
        <taxon>Pseudomonadati</taxon>
        <taxon>Bacteroidota</taxon>
        <taxon>Flavobacteriia</taxon>
        <taxon>Flavobacteriales</taxon>
        <taxon>Weeksellaceae</taxon>
        <taxon>Riemerella</taxon>
    </lineage>
</organism>
<keyword evidence="2" id="KW-0472">Membrane</keyword>
<evidence type="ECO:0000256" key="3">
    <source>
        <dbReference type="ARBA" id="ARBA00023237"/>
    </source>
</evidence>
<gene>
    <name evidence="5" type="ORF">OKE68_11395</name>
</gene>
<protein>
    <submittedName>
        <fullName evidence="5">Outer membrane beta-barrel family protein</fullName>
    </submittedName>
</protein>
<dbReference type="InterPro" id="IPR041700">
    <property type="entry name" value="OMP_b-brl_3"/>
</dbReference>
<feature type="domain" description="Outer membrane protein beta-barrel" evidence="4">
    <location>
        <begin position="294"/>
        <end position="595"/>
    </location>
</feature>
<dbReference type="Proteomes" id="UP001207440">
    <property type="component" value="Unassembled WGS sequence"/>
</dbReference>
<dbReference type="GO" id="GO:0009279">
    <property type="term" value="C:cell outer membrane"/>
    <property type="evidence" value="ECO:0007669"/>
    <property type="project" value="UniProtKB-SubCell"/>
</dbReference>
<comment type="subcellular location">
    <subcellularLocation>
        <location evidence="1">Cell outer membrane</location>
    </subcellularLocation>
</comment>
<dbReference type="EMBL" id="JAOZYT010000124">
    <property type="protein sequence ID" value="MCW0524910.1"/>
    <property type="molecule type" value="Genomic_DNA"/>
</dbReference>
<name>A0AAP3AN12_RIEAN</name>
<proteinExistence type="predicted"/>
<evidence type="ECO:0000259" key="4">
    <source>
        <dbReference type="Pfam" id="PF14905"/>
    </source>
</evidence>
<sequence length="693" mass="79966">MEQFSQVFLSKDISLYKDLDLGILPIEQFITLSEIVIEASSKKQYSDRAIYSFDKETLEKARYAKDLLVSLPELQLDPISQAVNSTRGGGGVLFLVNGIEATDNQIKSIAPTHVKRVIYYDIPPTRWANRANIVVNIITQNPEVGYSYGAEVFSAFTTGFVNGFAYADYTKGNNSFGLEYKINVRNYNNRQNENTYTYQLNNKKYHILNHQKDHFGYTNQDIALRYTRTIPDDYTFQIKFTITPFSNFLDGEGKSLFQEGNTKTNHQSIQEGNSKYTNPTLDIYYSKNLGEKDELIFNIIGSHYKTQSTRLKREWNIATNTNVFNDNMNLETTQTGIVGEIAHTHKFEKGQLNSGYLIQNTAISNNLKNLLGNSQYDVNYLEQYLYTEYSSKWKNLNYRLSMGLTNINNKSVVETANYWIPNPKIVLSYSLMKNHTLRLYSQYNTNNPSGAELSPNVIQVAPNLVSSGNPYLKPSNKWSNDLIYSYYNKYFDINMSAFYEYTNNPIISLYTYNSTQNYYNLKSVNSKHYKEYGLNFIGRVKPFGNNLLSIKAIIAPIYQSILLSNNNELKNMRWSNIFTINSAYKNFNLQYQFNIPTYSLKGLFLSTDENKSHLFVGYKKDSWYFSAGMYWIGMPSKYDTKTIEESLVNYTSHTEIFNNKNMFVLGLSYDFSSGKKLQMKKKLNNRPTDAVTF</sequence>
<comment type="caution">
    <text evidence="5">The sequence shown here is derived from an EMBL/GenBank/DDBJ whole genome shotgun (WGS) entry which is preliminary data.</text>
</comment>
<dbReference type="InterPro" id="IPR036942">
    <property type="entry name" value="Beta-barrel_TonB_sf"/>
</dbReference>